<dbReference type="RefSeq" id="WP_083435007.1">
    <property type="nucleotide sequence ID" value="NZ_LECT01000030.1"/>
</dbReference>
<protein>
    <submittedName>
        <fullName evidence="1">Transmembrane protein</fullName>
    </submittedName>
</protein>
<reference evidence="1" key="1">
    <citation type="submission" date="2015-05" db="EMBL/GenBank/DDBJ databases">
        <title>Permanent draft genome of Rhodopirellula islandicus K833.</title>
        <authorList>
            <person name="Kizina J."/>
            <person name="Richter M."/>
            <person name="Glockner F.O."/>
            <person name="Harder J."/>
        </authorList>
    </citation>
    <scope>NUCLEOTIDE SEQUENCE [LARGE SCALE GENOMIC DNA]</scope>
    <source>
        <strain evidence="1">K833</strain>
    </source>
</reference>
<name>A0A0J1BBQ2_RHOIS</name>
<dbReference type="EMBL" id="LECT01000030">
    <property type="protein sequence ID" value="KLU03946.1"/>
    <property type="molecule type" value="Genomic_DNA"/>
</dbReference>
<dbReference type="STRING" id="595434.RISK_003915"/>
<dbReference type="OrthoDB" id="275952at2"/>
<comment type="caution">
    <text evidence="1">The sequence shown here is derived from an EMBL/GenBank/DDBJ whole genome shotgun (WGS) entry which is preliminary data.</text>
</comment>
<keyword evidence="1" id="KW-0812">Transmembrane</keyword>
<keyword evidence="2" id="KW-1185">Reference proteome</keyword>
<accession>A0A0J1BBQ2</accession>
<proteinExistence type="predicted"/>
<sequence>MSLIETIACVVIVGTLATSMVGMMRGSARVTAISLGHEGVSAQGRKALRFVSGRLRDMSNSGQTITSVRSSDVVVSDGLNTRRIRFEVRRAPDGENRSLVMVDPLLGETVCLESSVGSFAMNEILVDGRLAGIQLSMQLQASDDRAAELRPDHRTAEMTTVLCLSPQL</sequence>
<dbReference type="PATRIC" id="fig|595434.4.peg.3713"/>
<dbReference type="AlphaFoldDB" id="A0A0J1BBQ2"/>
<dbReference type="Proteomes" id="UP000036367">
    <property type="component" value="Unassembled WGS sequence"/>
</dbReference>
<evidence type="ECO:0000313" key="1">
    <source>
        <dbReference type="EMBL" id="KLU03946.1"/>
    </source>
</evidence>
<keyword evidence="1" id="KW-0472">Membrane</keyword>
<organism evidence="1 2">
    <name type="scientific">Rhodopirellula islandica</name>
    <dbReference type="NCBI Taxonomy" id="595434"/>
    <lineage>
        <taxon>Bacteria</taxon>
        <taxon>Pseudomonadati</taxon>
        <taxon>Planctomycetota</taxon>
        <taxon>Planctomycetia</taxon>
        <taxon>Pirellulales</taxon>
        <taxon>Pirellulaceae</taxon>
        <taxon>Rhodopirellula</taxon>
    </lineage>
</organism>
<evidence type="ECO:0000313" key="2">
    <source>
        <dbReference type="Proteomes" id="UP000036367"/>
    </source>
</evidence>
<gene>
    <name evidence="1" type="ORF">RISK_003915</name>
</gene>